<accession>A0A1M6A2H7</accession>
<organism evidence="7 8">
    <name type="scientific">Arenibacter nanhaiticus</name>
    <dbReference type="NCBI Taxonomy" id="558155"/>
    <lineage>
        <taxon>Bacteria</taxon>
        <taxon>Pseudomonadati</taxon>
        <taxon>Bacteroidota</taxon>
        <taxon>Flavobacteriia</taxon>
        <taxon>Flavobacteriales</taxon>
        <taxon>Flavobacteriaceae</taxon>
        <taxon>Arenibacter</taxon>
    </lineage>
</organism>
<dbReference type="EMBL" id="FQYX01000001">
    <property type="protein sequence ID" value="SHI30608.1"/>
    <property type="molecule type" value="Genomic_DNA"/>
</dbReference>
<evidence type="ECO:0000256" key="3">
    <source>
        <dbReference type="ARBA" id="ARBA00022692"/>
    </source>
</evidence>
<reference evidence="7 8" key="1">
    <citation type="submission" date="2016-11" db="EMBL/GenBank/DDBJ databases">
        <authorList>
            <person name="Jaros S."/>
            <person name="Januszkiewicz K."/>
            <person name="Wedrychowicz H."/>
        </authorList>
    </citation>
    <scope>NUCLEOTIDE SEQUENCE [LARGE SCALE GENOMIC DNA]</scope>
    <source>
        <strain evidence="7 8">CGMCC 1.8863</strain>
    </source>
</reference>
<comment type="subcellular location">
    <subcellularLocation>
        <location evidence="1">Cell membrane</location>
        <topology evidence="1">Multi-pass membrane protein</topology>
    </subcellularLocation>
</comment>
<keyword evidence="2" id="KW-1003">Cell membrane</keyword>
<evidence type="ECO:0000313" key="7">
    <source>
        <dbReference type="EMBL" id="SHI30608.1"/>
    </source>
</evidence>
<feature type="transmembrane region" description="Helical" evidence="6">
    <location>
        <begin position="446"/>
        <end position="467"/>
    </location>
</feature>
<proteinExistence type="predicted"/>
<feature type="transmembrane region" description="Helical" evidence="6">
    <location>
        <begin position="119"/>
        <end position="138"/>
    </location>
</feature>
<gene>
    <name evidence="7" type="ORF">SAMN04487911_10146</name>
</gene>
<feature type="transmembrane region" description="Helical" evidence="6">
    <location>
        <begin position="176"/>
        <end position="199"/>
    </location>
</feature>
<keyword evidence="3 6" id="KW-0812">Transmembrane</keyword>
<feature type="transmembrane region" description="Helical" evidence="6">
    <location>
        <begin position="12"/>
        <end position="35"/>
    </location>
</feature>
<dbReference type="Pfam" id="PF01943">
    <property type="entry name" value="Polysacc_synt"/>
    <property type="match status" value="1"/>
</dbReference>
<keyword evidence="8" id="KW-1185">Reference proteome</keyword>
<evidence type="ECO:0000256" key="5">
    <source>
        <dbReference type="ARBA" id="ARBA00023136"/>
    </source>
</evidence>
<feature type="transmembrane region" description="Helical" evidence="6">
    <location>
        <begin position="423"/>
        <end position="440"/>
    </location>
</feature>
<feature type="transmembrane region" description="Helical" evidence="6">
    <location>
        <begin position="293"/>
        <end position="316"/>
    </location>
</feature>
<name>A0A1M6A2H7_9FLAO</name>
<keyword evidence="5 6" id="KW-0472">Membrane</keyword>
<dbReference type="PANTHER" id="PTHR30250">
    <property type="entry name" value="PST FAMILY PREDICTED COLANIC ACID TRANSPORTER"/>
    <property type="match status" value="1"/>
</dbReference>
<dbReference type="GO" id="GO:0005886">
    <property type="term" value="C:plasma membrane"/>
    <property type="evidence" value="ECO:0007669"/>
    <property type="project" value="UniProtKB-SubCell"/>
</dbReference>
<dbReference type="STRING" id="558155.SAMN04487911_10146"/>
<feature type="transmembrane region" description="Helical" evidence="6">
    <location>
        <begin position="336"/>
        <end position="358"/>
    </location>
</feature>
<dbReference type="Proteomes" id="UP000184231">
    <property type="component" value="Unassembled WGS sequence"/>
</dbReference>
<evidence type="ECO:0000256" key="2">
    <source>
        <dbReference type="ARBA" id="ARBA00022475"/>
    </source>
</evidence>
<sequence>MLIKKIINHSFVYAVLPKLPILLGFLILPLITPFLSDIDYGVYGIVLSIVTGITVIKTLGLDVILMNSYIHHCHSSRYKIVWNEIQGFIFVWSFVLGLLVTILLYFILPAEADTNKYLIILLTAIPIMLYSSLQVVSLKYYQLAEKPMAIGVRSLIFGVLTIFLNYYFIVNQKIGYMGWVWSMFIAETLTFLSFIYPLWIKNRLYPNFFFRRKTMKKHLKIGLPLVPHTSAFFLLDFSDRLVMLKMGVSTANIGLYDFAYKFAGYARVFSESIHQASTPLLIKSFKDNPKSHILRDIIFLENYIVAFVSFTIAIWLKEIFSIMVNNEELSLTYNMGIILTMAYVYKPMYTAMATVFYYYEKTKEFWKISFTAGVVNIVLNIIFIPIYGFKAAVYTTFLAFLFIGYAGFYVTQFKKLYSPNFNPLLWVGYTVLLLSSSYFFRDAEFITKLVLTIIVLIFTTVKIIPLIKTLK</sequence>
<feature type="transmembrane region" description="Helical" evidence="6">
    <location>
        <begin position="41"/>
        <end position="66"/>
    </location>
</feature>
<dbReference type="RefSeq" id="WP_178338824.1">
    <property type="nucleotide sequence ID" value="NZ_FQYX01000001.1"/>
</dbReference>
<dbReference type="AlphaFoldDB" id="A0A1M6A2H7"/>
<evidence type="ECO:0000256" key="1">
    <source>
        <dbReference type="ARBA" id="ARBA00004651"/>
    </source>
</evidence>
<dbReference type="InterPro" id="IPR050833">
    <property type="entry name" value="Poly_Biosynth_Transport"/>
</dbReference>
<protein>
    <submittedName>
        <fullName evidence="7">Membrane protein involved in the export of O-antigen and teichoic acid</fullName>
    </submittedName>
</protein>
<feature type="transmembrane region" description="Helical" evidence="6">
    <location>
        <begin position="392"/>
        <end position="411"/>
    </location>
</feature>
<dbReference type="PANTHER" id="PTHR30250:SF11">
    <property type="entry name" value="O-ANTIGEN TRANSPORTER-RELATED"/>
    <property type="match status" value="1"/>
</dbReference>
<evidence type="ECO:0000313" key="8">
    <source>
        <dbReference type="Proteomes" id="UP000184231"/>
    </source>
</evidence>
<feature type="transmembrane region" description="Helical" evidence="6">
    <location>
        <begin position="365"/>
        <end position="386"/>
    </location>
</feature>
<feature type="transmembrane region" description="Helical" evidence="6">
    <location>
        <begin position="87"/>
        <end position="107"/>
    </location>
</feature>
<evidence type="ECO:0000256" key="4">
    <source>
        <dbReference type="ARBA" id="ARBA00022989"/>
    </source>
</evidence>
<keyword evidence="4 6" id="KW-1133">Transmembrane helix</keyword>
<evidence type="ECO:0000256" key="6">
    <source>
        <dbReference type="SAM" id="Phobius"/>
    </source>
</evidence>
<feature type="transmembrane region" description="Helical" evidence="6">
    <location>
        <begin position="150"/>
        <end position="170"/>
    </location>
</feature>
<dbReference type="InterPro" id="IPR002797">
    <property type="entry name" value="Polysacc_synth"/>
</dbReference>